<evidence type="ECO:0008006" key="2">
    <source>
        <dbReference type="Google" id="ProtNLM"/>
    </source>
</evidence>
<protein>
    <recommendedName>
        <fullName evidence="2">NodB homology domain-containing protein</fullName>
    </recommendedName>
</protein>
<dbReference type="EMBL" id="UINC01146666">
    <property type="protein sequence ID" value="SVD37527.1"/>
    <property type="molecule type" value="Genomic_DNA"/>
</dbReference>
<dbReference type="AlphaFoldDB" id="A0A382UTS0"/>
<dbReference type="InterPro" id="IPR011330">
    <property type="entry name" value="Glyco_hydro/deAcase_b/a-brl"/>
</dbReference>
<dbReference type="SUPFAM" id="SSF88713">
    <property type="entry name" value="Glycoside hydrolase/deacetylase"/>
    <property type="match status" value="1"/>
</dbReference>
<proteinExistence type="predicted"/>
<reference evidence="1" key="1">
    <citation type="submission" date="2018-05" db="EMBL/GenBank/DDBJ databases">
        <authorList>
            <person name="Lanie J.A."/>
            <person name="Ng W.-L."/>
            <person name="Kazmierczak K.M."/>
            <person name="Andrzejewski T.M."/>
            <person name="Davidsen T.M."/>
            <person name="Wayne K.J."/>
            <person name="Tettelin H."/>
            <person name="Glass J.I."/>
            <person name="Rusch D."/>
            <person name="Podicherti R."/>
            <person name="Tsui H.-C.T."/>
            <person name="Winkler M.E."/>
        </authorList>
    </citation>
    <scope>NUCLEOTIDE SEQUENCE</scope>
</reference>
<accession>A0A382UTS0</accession>
<feature type="non-terminal residue" evidence="1">
    <location>
        <position position="149"/>
    </location>
</feature>
<organism evidence="1">
    <name type="scientific">marine metagenome</name>
    <dbReference type="NCBI Taxonomy" id="408172"/>
    <lineage>
        <taxon>unclassified sequences</taxon>
        <taxon>metagenomes</taxon>
        <taxon>ecological metagenomes</taxon>
    </lineage>
</organism>
<dbReference type="Gene3D" id="3.20.20.370">
    <property type="entry name" value="Glycoside hydrolase/deacetylase"/>
    <property type="match status" value="1"/>
</dbReference>
<sequence length="149" mass="16251">MTVAAQALRALTGLTGRSRWVTRGLTRGLSVFTFHDVTDKPSPFQVAADVATSTQVFRQQVEWIARTFDVIDPTTLDRLENLPSNAAVITFDDAWLGTFTNGFAILDELSLPTISFLNYCGVDNGVDAAALAAFERGINAEFPGMVNRH</sequence>
<evidence type="ECO:0000313" key="1">
    <source>
        <dbReference type="EMBL" id="SVD37527.1"/>
    </source>
</evidence>
<gene>
    <name evidence="1" type="ORF">METZ01_LOCUS390381</name>
</gene>
<dbReference type="GO" id="GO:0005975">
    <property type="term" value="P:carbohydrate metabolic process"/>
    <property type="evidence" value="ECO:0007669"/>
    <property type="project" value="InterPro"/>
</dbReference>
<name>A0A382UTS0_9ZZZZ</name>